<dbReference type="Pfam" id="PF02265">
    <property type="entry name" value="S1-P1_nuclease"/>
    <property type="match status" value="1"/>
</dbReference>
<dbReference type="Proteomes" id="UP001648503">
    <property type="component" value="Unassembled WGS sequence"/>
</dbReference>
<evidence type="ECO:0000313" key="9">
    <source>
        <dbReference type="EMBL" id="KAH6597652.1"/>
    </source>
</evidence>
<dbReference type="EMBL" id="JAFCIX010000136">
    <property type="protein sequence ID" value="KAH6597652.1"/>
    <property type="molecule type" value="Genomic_DNA"/>
</dbReference>
<evidence type="ECO:0000256" key="2">
    <source>
        <dbReference type="ARBA" id="ARBA00022722"/>
    </source>
</evidence>
<keyword evidence="6" id="KW-1015">Disulfide bond</keyword>
<dbReference type="InterPro" id="IPR003154">
    <property type="entry name" value="S1/P1nuclease"/>
</dbReference>
<feature type="chain" id="PRO_5047524149" description="S1/P1 Nuclease" evidence="8">
    <location>
        <begin position="20"/>
        <end position="296"/>
    </location>
</feature>
<keyword evidence="8" id="KW-0732">Signal</keyword>
<accession>A0ABQ8FGD6</accession>
<dbReference type="PANTHER" id="PTHR33146">
    <property type="entry name" value="ENDONUCLEASE 4"/>
    <property type="match status" value="1"/>
</dbReference>
<dbReference type="CDD" id="cd11010">
    <property type="entry name" value="S1-P1_nuclease"/>
    <property type="match status" value="1"/>
</dbReference>
<organism evidence="9 10">
    <name type="scientific">Batrachochytrium salamandrivorans</name>
    <dbReference type="NCBI Taxonomy" id="1357716"/>
    <lineage>
        <taxon>Eukaryota</taxon>
        <taxon>Fungi</taxon>
        <taxon>Fungi incertae sedis</taxon>
        <taxon>Chytridiomycota</taxon>
        <taxon>Chytridiomycota incertae sedis</taxon>
        <taxon>Chytridiomycetes</taxon>
        <taxon>Rhizophydiales</taxon>
        <taxon>Rhizophydiales incertae sedis</taxon>
        <taxon>Batrachochytrium</taxon>
    </lineage>
</organism>
<proteinExistence type="inferred from homology"/>
<dbReference type="Gene3D" id="1.10.575.10">
    <property type="entry name" value="P1 Nuclease"/>
    <property type="match status" value="1"/>
</dbReference>
<comment type="similarity">
    <text evidence="1">Belongs to the nuclease type I family.</text>
</comment>
<evidence type="ECO:0000256" key="4">
    <source>
        <dbReference type="ARBA" id="ARBA00022759"/>
    </source>
</evidence>
<evidence type="ECO:0000256" key="1">
    <source>
        <dbReference type="ARBA" id="ARBA00009547"/>
    </source>
</evidence>
<gene>
    <name evidence="9" type="ORF">BASA50_004258</name>
</gene>
<keyword evidence="2" id="KW-0540">Nuclease</keyword>
<keyword evidence="7" id="KW-0325">Glycoprotein</keyword>
<evidence type="ECO:0000256" key="7">
    <source>
        <dbReference type="ARBA" id="ARBA00023180"/>
    </source>
</evidence>
<evidence type="ECO:0000256" key="3">
    <source>
        <dbReference type="ARBA" id="ARBA00022723"/>
    </source>
</evidence>
<dbReference type="InterPro" id="IPR008947">
    <property type="entry name" value="PLipase_C/P1_nuclease_dom_sf"/>
</dbReference>
<evidence type="ECO:0008006" key="11">
    <source>
        <dbReference type="Google" id="ProtNLM"/>
    </source>
</evidence>
<keyword evidence="10" id="KW-1185">Reference proteome</keyword>
<evidence type="ECO:0000256" key="6">
    <source>
        <dbReference type="ARBA" id="ARBA00023157"/>
    </source>
</evidence>
<evidence type="ECO:0000256" key="5">
    <source>
        <dbReference type="ARBA" id="ARBA00022801"/>
    </source>
</evidence>
<reference evidence="9 10" key="1">
    <citation type="submission" date="2021-02" db="EMBL/GenBank/DDBJ databases">
        <title>Variation within the Batrachochytrium salamandrivorans European outbreak.</title>
        <authorList>
            <person name="Kelly M."/>
            <person name="Pasmans F."/>
            <person name="Shea T.P."/>
            <person name="Munoz J.F."/>
            <person name="Carranza S."/>
            <person name="Cuomo C.A."/>
            <person name="Martel A."/>
        </authorList>
    </citation>
    <scope>NUCLEOTIDE SEQUENCE [LARGE SCALE GENOMIC DNA]</scope>
    <source>
        <strain evidence="9 10">AMFP18/2</strain>
    </source>
</reference>
<sequence length="296" mass="33749">MKVAVALIYAMVTAPMAMAWGREAHVVIGEVATHFLSPRGLRLVRQLIPGKTLAGVSLWADGVKMAKQYSFTRDFHYIKTKDNPPRKCSFSDERDCKDGKCLVGAIARYTSVFKSPKKKSRRELVDAFKFLVHFIGDLSQPLHTSGHKNGGHSTKVKYGDITTSLHFVLDHYIPRMRIKENFGGNIRRYAHYLINRIKYERKHGRTSRWLSRRSIFDVNGRGNSMIAMEWAKGSNALSCSAVWSAYYANPKQDFSTGFYKKIRPIIDLQLAKSAYRLAFLINKIADAVWQRRSVRG</sequence>
<evidence type="ECO:0000256" key="8">
    <source>
        <dbReference type="SAM" id="SignalP"/>
    </source>
</evidence>
<feature type="signal peptide" evidence="8">
    <location>
        <begin position="1"/>
        <end position="19"/>
    </location>
</feature>
<comment type="caution">
    <text evidence="9">The sequence shown here is derived from an EMBL/GenBank/DDBJ whole genome shotgun (WGS) entry which is preliminary data.</text>
</comment>
<name>A0ABQ8FGD6_9FUNG</name>
<evidence type="ECO:0000313" key="10">
    <source>
        <dbReference type="Proteomes" id="UP001648503"/>
    </source>
</evidence>
<keyword evidence="3" id="KW-0479">Metal-binding</keyword>
<dbReference type="SUPFAM" id="SSF48537">
    <property type="entry name" value="Phospholipase C/P1 nuclease"/>
    <property type="match status" value="1"/>
</dbReference>
<keyword evidence="4" id="KW-0255">Endonuclease</keyword>
<protein>
    <recommendedName>
        <fullName evidence="11">S1/P1 Nuclease</fullName>
    </recommendedName>
</protein>
<dbReference type="PANTHER" id="PTHR33146:SF26">
    <property type="entry name" value="ENDONUCLEASE 4"/>
    <property type="match status" value="1"/>
</dbReference>
<keyword evidence="5" id="KW-0378">Hydrolase</keyword>